<protein>
    <submittedName>
        <fullName evidence="2">Uncharacterized protein</fullName>
    </submittedName>
</protein>
<sequence>MTNLADSVKAGVKGIHGAGEVIRGETLDAADRLFDNNNHPATIQNESKNQTIAEKGRQDIRNADETFAARAGYEQRTGPAGVNQAGVTRPNEQVGSEMGSSTTGGRY</sequence>
<name>A0A8K0T1Y6_9HYPO</name>
<evidence type="ECO:0000313" key="3">
    <source>
        <dbReference type="Proteomes" id="UP000813444"/>
    </source>
</evidence>
<dbReference type="Proteomes" id="UP000813444">
    <property type="component" value="Unassembled WGS sequence"/>
</dbReference>
<gene>
    <name evidence="2" type="ORF">B0I35DRAFT_403336</name>
</gene>
<dbReference type="AlphaFoldDB" id="A0A8K0T1Y6"/>
<dbReference type="OrthoDB" id="4779541at2759"/>
<dbReference type="EMBL" id="JAGPNK010000001">
    <property type="protein sequence ID" value="KAH7327881.1"/>
    <property type="molecule type" value="Genomic_DNA"/>
</dbReference>
<keyword evidence="3" id="KW-1185">Reference proteome</keyword>
<organism evidence="2 3">
    <name type="scientific">Stachybotrys elegans</name>
    <dbReference type="NCBI Taxonomy" id="80388"/>
    <lineage>
        <taxon>Eukaryota</taxon>
        <taxon>Fungi</taxon>
        <taxon>Dikarya</taxon>
        <taxon>Ascomycota</taxon>
        <taxon>Pezizomycotina</taxon>
        <taxon>Sordariomycetes</taxon>
        <taxon>Hypocreomycetidae</taxon>
        <taxon>Hypocreales</taxon>
        <taxon>Stachybotryaceae</taxon>
        <taxon>Stachybotrys</taxon>
    </lineage>
</organism>
<evidence type="ECO:0000313" key="2">
    <source>
        <dbReference type="EMBL" id="KAH7327881.1"/>
    </source>
</evidence>
<evidence type="ECO:0000256" key="1">
    <source>
        <dbReference type="SAM" id="MobiDB-lite"/>
    </source>
</evidence>
<accession>A0A8K0T1Y6</accession>
<reference evidence="2" key="1">
    <citation type="journal article" date="2021" name="Nat. Commun.">
        <title>Genetic determinants of endophytism in the Arabidopsis root mycobiome.</title>
        <authorList>
            <person name="Mesny F."/>
            <person name="Miyauchi S."/>
            <person name="Thiergart T."/>
            <person name="Pickel B."/>
            <person name="Atanasova L."/>
            <person name="Karlsson M."/>
            <person name="Huettel B."/>
            <person name="Barry K.W."/>
            <person name="Haridas S."/>
            <person name="Chen C."/>
            <person name="Bauer D."/>
            <person name="Andreopoulos W."/>
            <person name="Pangilinan J."/>
            <person name="LaButti K."/>
            <person name="Riley R."/>
            <person name="Lipzen A."/>
            <person name="Clum A."/>
            <person name="Drula E."/>
            <person name="Henrissat B."/>
            <person name="Kohler A."/>
            <person name="Grigoriev I.V."/>
            <person name="Martin F.M."/>
            <person name="Hacquard S."/>
        </authorList>
    </citation>
    <scope>NUCLEOTIDE SEQUENCE</scope>
    <source>
        <strain evidence="2">MPI-CAGE-CH-0235</strain>
    </source>
</reference>
<comment type="caution">
    <text evidence="2">The sequence shown here is derived from an EMBL/GenBank/DDBJ whole genome shotgun (WGS) entry which is preliminary data.</text>
</comment>
<feature type="compositionally biased region" description="Polar residues" evidence="1">
    <location>
        <begin position="90"/>
        <end position="107"/>
    </location>
</feature>
<feature type="region of interest" description="Disordered" evidence="1">
    <location>
        <begin position="72"/>
        <end position="107"/>
    </location>
</feature>
<proteinExistence type="predicted"/>